<dbReference type="Proteomes" id="UP000593966">
    <property type="component" value="Chromosome"/>
</dbReference>
<dbReference type="InterPro" id="IPR021326">
    <property type="entry name" value="DUF2931"/>
</dbReference>
<dbReference type="Pfam" id="PF11153">
    <property type="entry name" value="DUF2931"/>
    <property type="match status" value="1"/>
</dbReference>
<dbReference type="AlphaFoldDB" id="A0A7S6VY22"/>
<evidence type="ECO:0000313" key="2">
    <source>
        <dbReference type="Proteomes" id="UP000593966"/>
    </source>
</evidence>
<name>A0A7S6VY22_9GAMM</name>
<gene>
    <name evidence="1" type="ORF">G0028_14575</name>
</gene>
<reference evidence="1 2" key="1">
    <citation type="submission" date="2020-02" db="EMBL/GenBank/DDBJ databases">
        <title>Tigecycline-resistant Acinetobacter species from pigs and migratory birds.</title>
        <authorList>
            <person name="Chen C."/>
            <person name="Sun J."/>
            <person name="Liao X.-P."/>
            <person name="Liu Y.-H."/>
        </authorList>
    </citation>
    <scope>NUCLEOTIDE SEQUENCE [LARGE SCALE GENOMIC DNA]</scope>
    <source>
        <strain evidence="1 2">YH12207_T</strain>
    </source>
</reference>
<dbReference type="RefSeq" id="WP_180047720.1">
    <property type="nucleotide sequence ID" value="NZ_CP048659.1"/>
</dbReference>
<accession>A0A7S6VY22</accession>
<keyword evidence="2" id="KW-1185">Reference proteome</keyword>
<sequence length="312" mass="36099">MLEQANYAVYVGYPKGYISEYNHTHSVLKNDQGDVITHFGGDNATQGQLGSGVQNSPAMVMEVPSKMEVMWFSVTENQFWRGEFDLPKEKIAHALKDEKILDLFTTRAGNRVTKYDQIVVNVAPKGKVYVYLNGIPTQLLATYQAQPIQYEWSQHVHETWAIQGQEVISQAEFRIAMKKDYGTIVNEIDQNYKEDFFTAVRWRLNIQGEKKILAYAVRTLNGEYTQLFENTAQQEIKSIPSEIVADVEDQGQVKRYRIQLNNSYDFYKKHFKNTSLVNVFIDLPDADHGFLYFQQDDQKIEFDDFSISELVR</sequence>
<organism evidence="1 2">
    <name type="scientific">Acinetobacter piscicola</name>
    <dbReference type="NCBI Taxonomy" id="2006115"/>
    <lineage>
        <taxon>Bacteria</taxon>
        <taxon>Pseudomonadati</taxon>
        <taxon>Pseudomonadota</taxon>
        <taxon>Gammaproteobacteria</taxon>
        <taxon>Moraxellales</taxon>
        <taxon>Moraxellaceae</taxon>
        <taxon>Acinetobacter</taxon>
    </lineage>
</organism>
<proteinExistence type="predicted"/>
<evidence type="ECO:0000313" key="1">
    <source>
        <dbReference type="EMBL" id="QOW47009.1"/>
    </source>
</evidence>
<protein>
    <submittedName>
        <fullName evidence="1">DUF2931 family protein</fullName>
    </submittedName>
</protein>
<dbReference type="EMBL" id="CP048659">
    <property type="protein sequence ID" value="QOW47009.1"/>
    <property type="molecule type" value="Genomic_DNA"/>
</dbReference>